<organism evidence="1 2">
    <name type="scientific">Tigriopus californicus</name>
    <name type="common">Marine copepod</name>
    <dbReference type="NCBI Taxonomy" id="6832"/>
    <lineage>
        <taxon>Eukaryota</taxon>
        <taxon>Metazoa</taxon>
        <taxon>Ecdysozoa</taxon>
        <taxon>Arthropoda</taxon>
        <taxon>Crustacea</taxon>
        <taxon>Multicrustacea</taxon>
        <taxon>Hexanauplia</taxon>
        <taxon>Copepoda</taxon>
        <taxon>Harpacticoida</taxon>
        <taxon>Harpacticidae</taxon>
        <taxon>Tigriopus</taxon>
    </lineage>
</organism>
<proteinExistence type="predicted"/>
<dbReference type="EMBL" id="VCGU01000011">
    <property type="protein sequence ID" value="TRY67562.1"/>
    <property type="molecule type" value="Genomic_DNA"/>
</dbReference>
<evidence type="ECO:0000313" key="1">
    <source>
        <dbReference type="EMBL" id="TRY67562.1"/>
    </source>
</evidence>
<sequence>MWSLNRPNWGWILSADSCRFWLMLISSPERISKYTADKPEKIPCRSWCLTCSRNWWAMS</sequence>
<reference evidence="1 2" key="1">
    <citation type="journal article" date="2018" name="Nat. Ecol. Evol.">
        <title>Genomic signatures of mitonuclear coevolution across populations of Tigriopus californicus.</title>
        <authorList>
            <person name="Barreto F.S."/>
            <person name="Watson E.T."/>
            <person name="Lima T.G."/>
            <person name="Willett C.S."/>
            <person name="Edmands S."/>
            <person name="Li W."/>
            <person name="Burton R.S."/>
        </authorList>
    </citation>
    <scope>NUCLEOTIDE SEQUENCE [LARGE SCALE GENOMIC DNA]</scope>
    <source>
        <strain evidence="1 2">San Diego</strain>
    </source>
</reference>
<comment type="caution">
    <text evidence="1">The sequence shown here is derived from an EMBL/GenBank/DDBJ whole genome shotgun (WGS) entry which is preliminary data.</text>
</comment>
<name>A0A553NQ41_TIGCA</name>
<gene>
    <name evidence="1" type="ORF">TCAL_02303</name>
</gene>
<protein>
    <submittedName>
        <fullName evidence="1">Uncharacterized protein</fullName>
    </submittedName>
</protein>
<dbReference type="AlphaFoldDB" id="A0A553NQ41"/>
<keyword evidence="2" id="KW-1185">Reference proteome</keyword>
<evidence type="ECO:0000313" key="2">
    <source>
        <dbReference type="Proteomes" id="UP000318571"/>
    </source>
</evidence>
<dbReference type="Proteomes" id="UP000318571">
    <property type="component" value="Chromosome 4"/>
</dbReference>
<accession>A0A553NQ41</accession>